<evidence type="ECO:0000256" key="5">
    <source>
        <dbReference type="ARBA" id="ARBA00022692"/>
    </source>
</evidence>
<dbReference type="Gene3D" id="1.20.1530.20">
    <property type="match status" value="1"/>
</dbReference>
<keyword evidence="4" id="KW-1003">Cell membrane</keyword>
<feature type="transmembrane region" description="Helical" evidence="8">
    <location>
        <begin position="221"/>
        <end position="239"/>
    </location>
</feature>
<evidence type="ECO:0000256" key="8">
    <source>
        <dbReference type="SAM" id="Phobius"/>
    </source>
</evidence>
<dbReference type="GO" id="GO:0005886">
    <property type="term" value="C:plasma membrane"/>
    <property type="evidence" value="ECO:0007669"/>
    <property type="project" value="UniProtKB-SubCell"/>
</dbReference>
<evidence type="ECO:0000313" key="9">
    <source>
        <dbReference type="EMBL" id="TXS89515.1"/>
    </source>
</evidence>
<keyword evidence="6 8" id="KW-1133">Transmembrane helix</keyword>
<feature type="transmembrane region" description="Helical" evidence="8">
    <location>
        <begin position="187"/>
        <end position="209"/>
    </location>
</feature>
<comment type="subcellular location">
    <subcellularLocation>
        <location evidence="1">Cell membrane</location>
        <topology evidence="1">Multi-pass membrane protein</topology>
    </subcellularLocation>
</comment>
<dbReference type="PANTHER" id="PTHR36838:SF1">
    <property type="entry name" value="SLR1864 PROTEIN"/>
    <property type="match status" value="1"/>
</dbReference>
<evidence type="ECO:0000256" key="1">
    <source>
        <dbReference type="ARBA" id="ARBA00004651"/>
    </source>
</evidence>
<dbReference type="InterPro" id="IPR004776">
    <property type="entry name" value="Mem_transp_PIN-like"/>
</dbReference>
<sequence>MLLEIFTIVAPVFGLAAVGYGWARSGSDYPSEFITRLIMNVAAPCLFVSALDRATVEAGDLGRVVVAALTVLGAMLVLGLLLIRLLKLDPRVYLPPLLFPNNGNMGLSLCMFAFGDTGLALGLGIFMAMTVSQFSLGILIVDQSGGGVGTRLKELLRQPILYAAAFAVISLVLGFKLPTWAASTLGLMGGVTIPLMLMTLGVSLARLSIGNLPRALLVSGLRLGGGFLLGLAVVSLYGLEGTERGIVLLQAAMPVAVFNYLLAIRYRQSPEDTAGMVVLSTLLSFLTLPLLLRFVLGG</sequence>
<dbReference type="PANTHER" id="PTHR36838">
    <property type="entry name" value="AUXIN EFFLUX CARRIER FAMILY PROTEIN"/>
    <property type="match status" value="1"/>
</dbReference>
<feature type="transmembrane region" description="Helical" evidence="8">
    <location>
        <begin position="276"/>
        <end position="296"/>
    </location>
</feature>
<comment type="caution">
    <text evidence="9">The sequence shown here is derived from an EMBL/GenBank/DDBJ whole genome shotgun (WGS) entry which is preliminary data.</text>
</comment>
<dbReference type="AlphaFoldDB" id="A0A5C8ZMU1"/>
<feature type="transmembrane region" description="Helical" evidence="8">
    <location>
        <begin position="160"/>
        <end position="181"/>
    </location>
</feature>
<reference evidence="9 10" key="1">
    <citation type="submission" date="2019-08" db="EMBL/GenBank/DDBJ databases">
        <title>Parahaliea maris sp. nov., isolated from the surface seawater.</title>
        <authorList>
            <person name="Liu Y."/>
        </authorList>
    </citation>
    <scope>NUCLEOTIDE SEQUENCE [LARGE SCALE GENOMIC DNA]</scope>
    <source>
        <strain evidence="9 10">HSLHS9</strain>
    </source>
</reference>
<dbReference type="EMBL" id="VRZA01000010">
    <property type="protein sequence ID" value="TXS89515.1"/>
    <property type="molecule type" value="Genomic_DNA"/>
</dbReference>
<evidence type="ECO:0000256" key="7">
    <source>
        <dbReference type="ARBA" id="ARBA00023136"/>
    </source>
</evidence>
<dbReference type="InterPro" id="IPR038770">
    <property type="entry name" value="Na+/solute_symporter_sf"/>
</dbReference>
<evidence type="ECO:0000256" key="6">
    <source>
        <dbReference type="ARBA" id="ARBA00022989"/>
    </source>
</evidence>
<feature type="transmembrane region" description="Helical" evidence="8">
    <location>
        <begin position="106"/>
        <end position="129"/>
    </location>
</feature>
<feature type="transmembrane region" description="Helical" evidence="8">
    <location>
        <begin position="245"/>
        <end position="264"/>
    </location>
</feature>
<evidence type="ECO:0000256" key="2">
    <source>
        <dbReference type="ARBA" id="ARBA00010145"/>
    </source>
</evidence>
<dbReference type="Proteomes" id="UP000321039">
    <property type="component" value="Unassembled WGS sequence"/>
</dbReference>
<keyword evidence="10" id="KW-1185">Reference proteome</keyword>
<organism evidence="9 10">
    <name type="scientific">Parahaliea maris</name>
    <dbReference type="NCBI Taxonomy" id="2716870"/>
    <lineage>
        <taxon>Bacteria</taxon>
        <taxon>Pseudomonadati</taxon>
        <taxon>Pseudomonadota</taxon>
        <taxon>Gammaproteobacteria</taxon>
        <taxon>Cellvibrionales</taxon>
        <taxon>Halieaceae</taxon>
        <taxon>Parahaliea</taxon>
    </lineage>
</organism>
<keyword evidence="7 8" id="KW-0472">Membrane</keyword>
<keyword evidence="3" id="KW-0813">Transport</keyword>
<protein>
    <submittedName>
        <fullName evidence="9">AEC family transporter</fullName>
    </submittedName>
</protein>
<feature type="transmembrane region" description="Helical" evidence="8">
    <location>
        <begin position="64"/>
        <end position="86"/>
    </location>
</feature>
<dbReference type="GO" id="GO:0055085">
    <property type="term" value="P:transmembrane transport"/>
    <property type="evidence" value="ECO:0007669"/>
    <property type="project" value="InterPro"/>
</dbReference>
<feature type="transmembrane region" description="Helical" evidence="8">
    <location>
        <begin position="33"/>
        <end position="52"/>
    </location>
</feature>
<dbReference type="Pfam" id="PF03547">
    <property type="entry name" value="Mem_trans"/>
    <property type="match status" value="1"/>
</dbReference>
<gene>
    <name evidence="9" type="ORF">FV139_19695</name>
</gene>
<dbReference type="RefSeq" id="WP_148070207.1">
    <property type="nucleotide sequence ID" value="NZ_VRZA01000010.1"/>
</dbReference>
<evidence type="ECO:0000256" key="4">
    <source>
        <dbReference type="ARBA" id="ARBA00022475"/>
    </source>
</evidence>
<name>A0A5C8ZMU1_9GAMM</name>
<proteinExistence type="inferred from homology"/>
<evidence type="ECO:0000313" key="10">
    <source>
        <dbReference type="Proteomes" id="UP000321039"/>
    </source>
</evidence>
<accession>A0A5C8ZMU1</accession>
<comment type="similarity">
    <text evidence="2">Belongs to the auxin efflux carrier (TC 2.A.69) family.</text>
</comment>
<keyword evidence="5 8" id="KW-0812">Transmembrane</keyword>
<evidence type="ECO:0000256" key="3">
    <source>
        <dbReference type="ARBA" id="ARBA00022448"/>
    </source>
</evidence>